<dbReference type="OrthoDB" id="10256089at2759"/>
<dbReference type="Proteomes" id="UP000186303">
    <property type="component" value="Chromosome 7"/>
</dbReference>
<feature type="region of interest" description="Disordered" evidence="1">
    <location>
        <begin position="80"/>
        <end position="139"/>
    </location>
</feature>
<evidence type="ECO:0000256" key="1">
    <source>
        <dbReference type="SAM" id="MobiDB-lite"/>
    </source>
</evidence>
<dbReference type="VEuPathDB" id="FungiDB:MSYG_4117"/>
<dbReference type="GO" id="GO:0031991">
    <property type="term" value="P:regulation of actomyosin contractile ring contraction"/>
    <property type="evidence" value="ECO:0007669"/>
    <property type="project" value="TreeGrafter"/>
</dbReference>
<gene>
    <name evidence="3" type="ORF">MSYG_4117</name>
</gene>
<feature type="compositionally biased region" description="Low complexity" evidence="1">
    <location>
        <begin position="46"/>
        <end position="56"/>
    </location>
</feature>
<dbReference type="InterPro" id="IPR000219">
    <property type="entry name" value="DH_dom"/>
</dbReference>
<feature type="compositionally biased region" description="Low complexity" evidence="1">
    <location>
        <begin position="1"/>
        <end position="24"/>
    </location>
</feature>
<feature type="domain" description="DH" evidence="2">
    <location>
        <begin position="381"/>
        <end position="621"/>
    </location>
</feature>
<dbReference type="InterPro" id="IPR051492">
    <property type="entry name" value="Dynamin-Rho_GEF"/>
</dbReference>
<dbReference type="SUPFAM" id="SSF48065">
    <property type="entry name" value="DBL homology domain (DH-domain)"/>
    <property type="match status" value="1"/>
</dbReference>
<dbReference type="EMBL" id="LT671827">
    <property type="protein sequence ID" value="SHO79767.1"/>
    <property type="molecule type" value="Genomic_DNA"/>
</dbReference>
<feature type="region of interest" description="Disordered" evidence="1">
    <location>
        <begin position="419"/>
        <end position="471"/>
    </location>
</feature>
<dbReference type="PANTHER" id="PTHR22834:SF20">
    <property type="entry name" value="SH3 DOMAIN-CONTAINING PROTEIN"/>
    <property type="match status" value="1"/>
</dbReference>
<sequence length="1032" mass="111141">MHARAVPPRARATDAPRTAAYAVASRPPDRPPVQRLDRPVAPTAPPATATARATRPSLGVPLMSPVDLGSDIPYLRDDMSPLLMSPPAHTPSPSAEAHTPSVSYAGTAPPISPATQAAPRLREVRSTPRLRSESPQPLPDALERIRQRTAHHAHALHRARDDGRAATAWARDLPTPPVPEWHEGEGWRAPSLSPPPSAGLGLSLSSTALHELHSPKISELSLSEAEDRGTPDSGAAPWAGRPAEPGRSRLSPAPPSLRRRISSSLLGGRRSRATPEPPPSAGPSPTIADAEAMGREPAPAPHAKRSNSNIRRLFRSADEEEARARRPRLRVSPVVRPPTPIEKSPRLAPMQDLPEMPNPYATPVSAAPSVFVAEASPGRRQRQHLLNELASTEQTYASDLGIVQNIYLAHARRRAGLRPLPQGAVSSPHASTHASPDMLPRSLSSLSSEREDAPGSGGARPLRAPGSPARAPPLSVTDIHVIFAGLGPCYALAVEMSGLLVAAARAQRTVSSVFLDKMSAIEQAFALYCARHEAAVARLADVAAKRAAAARFLHECDEMARPYTSAWDLPSLLIKPVQRVLKYPLFLQSILAQTSSDDPEYAALQQALAQIQGVADRINESKKRMDVVGQHGFEPLSAPRAAFRRPVTGSALRKARSPTSEGPLTSDEAHYFALVARLEAAEQQLERLAQYCAAWTARVREMYRAELLVVLAWMAVYEGGGHEHRAALESLAQLRLLVEHRLLGQACEQLERSVERAVHAKIRAALQLVERPKMVVLNRSAKEAEYRRYLAERTRRAGVPPSDGATAFLSMHMQLVDEIPALLRGLDLVLQHCVLALSQVQASFYRVTAEQLEQYCTLYLPSAMTPKSASSASSARFPDMHGSPAATSSSLGPGTAASHAVLWAHSDADAFAGPLDHALPETPKKALPPLGADISTMATAHSLLDESLSTPHPPRSVYPDPNGPIEHATPRAPLPVLEMSFDGYAQTHWNLGLAGDVERGPSPHSSPRHSVFFDARSSVGDMHALRHPSQLL</sequence>
<feature type="region of interest" description="Disordered" evidence="1">
    <location>
        <begin position="1"/>
        <end position="65"/>
    </location>
</feature>
<dbReference type="Gene3D" id="1.20.900.10">
    <property type="entry name" value="Dbl homology (DH) domain"/>
    <property type="match status" value="1"/>
</dbReference>
<dbReference type="GO" id="GO:0005737">
    <property type="term" value="C:cytoplasm"/>
    <property type="evidence" value="ECO:0007669"/>
    <property type="project" value="TreeGrafter"/>
</dbReference>
<evidence type="ECO:0000259" key="2">
    <source>
        <dbReference type="PROSITE" id="PS50010"/>
    </source>
</evidence>
<dbReference type="SMART" id="SM00325">
    <property type="entry name" value="RhoGEF"/>
    <property type="match status" value="1"/>
</dbReference>
<dbReference type="InterPro" id="IPR027267">
    <property type="entry name" value="AH/BAR_dom_sf"/>
</dbReference>
<evidence type="ECO:0000313" key="4">
    <source>
        <dbReference type="Proteomes" id="UP000186303"/>
    </source>
</evidence>
<dbReference type="PANTHER" id="PTHR22834">
    <property type="entry name" value="NUCLEAR FUSION PROTEIN FUS2"/>
    <property type="match status" value="1"/>
</dbReference>
<feature type="region of interest" description="Disordered" evidence="1">
    <location>
        <begin position="170"/>
        <end position="203"/>
    </location>
</feature>
<dbReference type="Pfam" id="PF00621">
    <property type="entry name" value="RhoGEF"/>
    <property type="match status" value="1"/>
</dbReference>
<dbReference type="Gene3D" id="1.20.1270.60">
    <property type="entry name" value="Arfaptin homology (AH) domain/BAR domain"/>
    <property type="match status" value="1"/>
</dbReference>
<feature type="region of interest" description="Disordered" evidence="1">
    <location>
        <begin position="946"/>
        <end position="968"/>
    </location>
</feature>
<feature type="compositionally biased region" description="Basic and acidic residues" evidence="1">
    <location>
        <begin position="120"/>
        <end position="132"/>
    </location>
</feature>
<dbReference type="STRING" id="1230383.A0A1M8ABQ0"/>
<feature type="compositionally biased region" description="Polar residues" evidence="1">
    <location>
        <begin position="424"/>
        <end position="434"/>
    </location>
</feature>
<dbReference type="OMA" id="LYCARHE"/>
<dbReference type="PROSITE" id="PS50010">
    <property type="entry name" value="DH_2"/>
    <property type="match status" value="1"/>
</dbReference>
<proteinExistence type="predicted"/>
<dbReference type="AlphaFoldDB" id="A0A1M8ABQ0"/>
<protein>
    <submittedName>
        <fullName evidence="3">Similar to S.cerevisiae protein CDC24 (Guanine nucleotide exchange factor for Cdc42p)</fullName>
    </submittedName>
</protein>
<keyword evidence="4" id="KW-1185">Reference proteome</keyword>
<dbReference type="SUPFAM" id="SSF103657">
    <property type="entry name" value="BAR/IMD domain-like"/>
    <property type="match status" value="1"/>
</dbReference>
<dbReference type="InterPro" id="IPR035899">
    <property type="entry name" value="DBL_dom_sf"/>
</dbReference>
<accession>A0A1M8ABQ0</accession>
<feature type="region of interest" description="Disordered" evidence="1">
    <location>
        <begin position="220"/>
        <end position="356"/>
    </location>
</feature>
<feature type="region of interest" description="Disordered" evidence="1">
    <location>
        <begin position="870"/>
        <end position="892"/>
    </location>
</feature>
<dbReference type="GO" id="GO:0032955">
    <property type="term" value="P:regulation of division septum assembly"/>
    <property type="evidence" value="ECO:0007669"/>
    <property type="project" value="TreeGrafter"/>
</dbReference>
<dbReference type="CDD" id="cd00160">
    <property type="entry name" value="RhoGEF"/>
    <property type="match status" value="1"/>
</dbReference>
<dbReference type="GO" id="GO:0005085">
    <property type="term" value="F:guanyl-nucleotide exchange factor activity"/>
    <property type="evidence" value="ECO:0007669"/>
    <property type="project" value="InterPro"/>
</dbReference>
<name>A0A1M8ABQ0_MALS4</name>
<evidence type="ECO:0000313" key="3">
    <source>
        <dbReference type="EMBL" id="SHO79767.1"/>
    </source>
</evidence>
<organism evidence="3 4">
    <name type="scientific">Malassezia sympodialis (strain ATCC 42132)</name>
    <name type="common">Atopic eczema-associated yeast</name>
    <dbReference type="NCBI Taxonomy" id="1230383"/>
    <lineage>
        <taxon>Eukaryota</taxon>
        <taxon>Fungi</taxon>
        <taxon>Dikarya</taxon>
        <taxon>Basidiomycota</taxon>
        <taxon>Ustilaginomycotina</taxon>
        <taxon>Malasseziomycetes</taxon>
        <taxon>Malasseziales</taxon>
        <taxon>Malasseziaceae</taxon>
        <taxon>Malassezia</taxon>
    </lineage>
</organism>
<reference evidence="4" key="1">
    <citation type="journal article" date="2017" name="Nucleic Acids Res.">
        <title>Proteogenomics produces comprehensive and highly accurate protein-coding gene annotation in a complete genome assembly of Malassezia sympodialis.</title>
        <authorList>
            <person name="Zhu Y."/>
            <person name="Engstroem P.G."/>
            <person name="Tellgren-Roth C."/>
            <person name="Baudo C.D."/>
            <person name="Kennell J.C."/>
            <person name="Sun S."/>
            <person name="Billmyre R.B."/>
            <person name="Schroeder M.S."/>
            <person name="Andersson A."/>
            <person name="Holm T."/>
            <person name="Sigurgeirsson B."/>
            <person name="Wu G."/>
            <person name="Sankaranarayanan S.R."/>
            <person name="Siddharthan R."/>
            <person name="Sanyal K."/>
            <person name="Lundeberg J."/>
            <person name="Nystedt B."/>
            <person name="Boekhout T."/>
            <person name="Dawson T.L. Jr."/>
            <person name="Heitman J."/>
            <person name="Scheynius A."/>
            <person name="Lehtioe J."/>
        </authorList>
    </citation>
    <scope>NUCLEOTIDE SEQUENCE [LARGE SCALE GENOMIC DNA]</scope>
    <source>
        <strain evidence="4">ATCC 42132</strain>
    </source>
</reference>